<keyword evidence="4" id="KW-1185">Reference proteome</keyword>
<sequence length="142" mass="14743">MVSGGVLVWAHRHSVAVEAARVEAIAAAPGRVEALLSYNAPTVDRDLDAAAGGATGSFKDGFVEFGTKTVAPQSKEKGISTKARVVDVGFISGATDHAELLLFVDQITTSVAQPAPATTSSRVRVGVERVDGQWLVSELTPV</sequence>
<comment type="caution">
    <text evidence="3">The sequence shown here is derived from an EMBL/GenBank/DDBJ whole genome shotgun (WGS) entry which is preliminary data.</text>
</comment>
<dbReference type="PANTHER" id="PTHR37042:SF4">
    <property type="entry name" value="OUTER MEMBRANE PROTEIN RV1973"/>
    <property type="match status" value="1"/>
</dbReference>
<dbReference type="OrthoDB" id="3536396at2"/>
<evidence type="ECO:0000313" key="4">
    <source>
        <dbReference type="Proteomes" id="UP000316256"/>
    </source>
</evidence>
<evidence type="ECO:0000256" key="1">
    <source>
        <dbReference type="ARBA" id="ARBA00004370"/>
    </source>
</evidence>
<proteinExistence type="predicted"/>
<dbReference type="Proteomes" id="UP000316256">
    <property type="component" value="Unassembled WGS sequence"/>
</dbReference>
<gene>
    <name evidence="3" type="ORF">FK531_15600</name>
</gene>
<organism evidence="3 4">
    <name type="scientific">Rhodococcus spelaei</name>
    <dbReference type="NCBI Taxonomy" id="2546320"/>
    <lineage>
        <taxon>Bacteria</taxon>
        <taxon>Bacillati</taxon>
        <taxon>Actinomycetota</taxon>
        <taxon>Actinomycetes</taxon>
        <taxon>Mycobacteriales</taxon>
        <taxon>Nocardiaceae</taxon>
        <taxon>Rhodococcus</taxon>
    </lineage>
</organism>
<dbReference type="EMBL" id="VIGH01000007">
    <property type="protein sequence ID" value="TQF67245.1"/>
    <property type="molecule type" value="Genomic_DNA"/>
</dbReference>
<dbReference type="AlphaFoldDB" id="A0A541B4J9"/>
<dbReference type="PANTHER" id="PTHR37042">
    <property type="entry name" value="OUTER MEMBRANE PROTEIN RV1973"/>
    <property type="match status" value="1"/>
</dbReference>
<accession>A0A541B4J9</accession>
<evidence type="ECO:0000313" key="3">
    <source>
        <dbReference type="EMBL" id="TQF67245.1"/>
    </source>
</evidence>
<reference evidence="3 4" key="1">
    <citation type="submission" date="2019-06" db="EMBL/GenBank/DDBJ databases">
        <title>Rhodococcus spaelei sp. nov., isolated from a cave.</title>
        <authorList>
            <person name="Lee S.D."/>
        </authorList>
    </citation>
    <scope>NUCLEOTIDE SEQUENCE [LARGE SCALE GENOMIC DNA]</scope>
    <source>
        <strain evidence="3 4">C9-5</strain>
    </source>
</reference>
<dbReference type="GO" id="GO:0016020">
    <property type="term" value="C:membrane"/>
    <property type="evidence" value="ECO:0007669"/>
    <property type="project" value="UniProtKB-SubCell"/>
</dbReference>
<protein>
    <recommendedName>
        <fullName evidence="5">Mce-associated membrane protein</fullName>
    </recommendedName>
</protein>
<evidence type="ECO:0008006" key="5">
    <source>
        <dbReference type="Google" id="ProtNLM"/>
    </source>
</evidence>
<keyword evidence="2" id="KW-0472">Membrane</keyword>
<comment type="subcellular location">
    <subcellularLocation>
        <location evidence="1">Membrane</location>
    </subcellularLocation>
</comment>
<name>A0A541B4J9_9NOCA</name>
<evidence type="ECO:0000256" key="2">
    <source>
        <dbReference type="ARBA" id="ARBA00023136"/>
    </source>
</evidence>